<dbReference type="GO" id="GO:0051213">
    <property type="term" value="F:dioxygenase activity"/>
    <property type="evidence" value="ECO:0007669"/>
    <property type="project" value="UniProtKB-KW"/>
</dbReference>
<dbReference type="InterPro" id="IPR051821">
    <property type="entry name" value="Asp/Asn_beta-hydroxylase"/>
</dbReference>
<dbReference type="PANTHER" id="PTHR46332:SF5">
    <property type="entry name" value="ASPARTATE BETA-HYDROXYLASE DOMAIN CONTAINING 2"/>
    <property type="match status" value="1"/>
</dbReference>
<dbReference type="Pfam" id="PF05118">
    <property type="entry name" value="Asp_Arg_Hydrox"/>
    <property type="match status" value="1"/>
</dbReference>
<gene>
    <name evidence="4" type="ORF">Pas1_09095</name>
</gene>
<evidence type="ECO:0000256" key="3">
    <source>
        <dbReference type="ARBA" id="ARBA00023002"/>
    </source>
</evidence>
<protein>
    <submittedName>
        <fullName evidence="4">Lipid A hydroxylase LpxO</fullName>
    </submittedName>
</protein>
<evidence type="ECO:0000313" key="5">
    <source>
        <dbReference type="Proteomes" id="UP000248592"/>
    </source>
</evidence>
<dbReference type="EMBL" id="CP030085">
    <property type="protein sequence ID" value="AWW50524.1"/>
    <property type="molecule type" value="Genomic_DNA"/>
</dbReference>
<dbReference type="Proteomes" id="UP000248592">
    <property type="component" value="Chromosome"/>
</dbReference>
<sequence>MQIRHIIFFIFVVSALYVYFRGKVRFGLVRSLMDYQVLLAPINCMLYLFSKIKPTAYISVNQFPDLAPLRDHWETIRQEALSLNADGAIAAATGYNDLGFNSFFRTGWKRFHLCWYGKEMPSAMVACPKTLALLKSIPSIKAAMFASLPPGATLVRHRDPYAGSLRYHLGLVTPNDPKCFIDVDGQSYYWKDGEAVMFDETFIHFAANQTDHQRIVLFCDVERPLYTPLMRIFNRLFGKYIMSAASSQNVEGEKVGFVNVLFKYFYHLRSLAKQLKAKHRSVYYIGKWVLILGILWSIFW</sequence>
<dbReference type="InterPro" id="IPR007803">
    <property type="entry name" value="Asp/Arg/Pro-Hydrxlase"/>
</dbReference>
<evidence type="ECO:0000256" key="1">
    <source>
        <dbReference type="ARBA" id="ARBA00007730"/>
    </source>
</evidence>
<dbReference type="AlphaFoldDB" id="A0A2Z4JUG6"/>
<dbReference type="SUPFAM" id="SSF51197">
    <property type="entry name" value="Clavaminate synthase-like"/>
    <property type="match status" value="1"/>
</dbReference>
<proteinExistence type="inferred from homology"/>
<dbReference type="Gene3D" id="2.60.120.330">
    <property type="entry name" value="B-lactam Antibiotic, Isopenicillin N Synthase, Chain"/>
    <property type="match status" value="1"/>
</dbReference>
<evidence type="ECO:0000313" key="4">
    <source>
        <dbReference type="EMBL" id="AWW50524.1"/>
    </source>
</evidence>
<dbReference type="InterPro" id="IPR027443">
    <property type="entry name" value="IPNS-like_sf"/>
</dbReference>
<evidence type="ECO:0000256" key="2">
    <source>
        <dbReference type="ARBA" id="ARBA00022964"/>
    </source>
</evidence>
<comment type="similarity">
    <text evidence="1">Belongs to the aspartyl/asparaginyl beta-hydroxylase family.</text>
</comment>
<keyword evidence="3" id="KW-0560">Oxidoreductase</keyword>
<dbReference type="PANTHER" id="PTHR46332">
    <property type="entry name" value="ASPARTATE BETA-HYDROXYLASE DOMAIN-CONTAINING PROTEIN 2"/>
    <property type="match status" value="1"/>
</dbReference>
<name>A0A2Z4JUG6_9BURK</name>
<accession>A0A2Z4JUG6</accession>
<organism evidence="4 5">
    <name type="scientific">Polynucleobacter paneuropaeus</name>
    <dbReference type="NCBI Taxonomy" id="2527775"/>
    <lineage>
        <taxon>Bacteria</taxon>
        <taxon>Pseudomonadati</taxon>
        <taxon>Pseudomonadota</taxon>
        <taxon>Betaproteobacteria</taxon>
        <taxon>Burkholderiales</taxon>
        <taxon>Burkholderiaceae</taxon>
        <taxon>Polynucleobacter</taxon>
    </lineage>
</organism>
<keyword evidence="2" id="KW-0223">Dioxygenase</keyword>
<reference evidence="5" key="1">
    <citation type="submission" date="2018-06" db="EMBL/GenBank/DDBJ databases">
        <title>Description of a new Polynucleobacter species.</title>
        <authorList>
            <person name="Hahn M.W."/>
        </authorList>
    </citation>
    <scope>NUCLEOTIDE SEQUENCE [LARGE SCALE GENOMIC DNA]</scope>
    <source>
        <strain evidence="5">MG-25-Pas1-D2</strain>
    </source>
</reference>